<accession>A0A833LXM0</accession>
<dbReference type="EMBL" id="WBUI01000015">
    <property type="protein sequence ID" value="KAB2931153.1"/>
    <property type="molecule type" value="Genomic_DNA"/>
</dbReference>
<dbReference type="Proteomes" id="UP000460298">
    <property type="component" value="Unassembled WGS sequence"/>
</dbReference>
<dbReference type="AlphaFoldDB" id="A0A833LXM0"/>
<reference evidence="2 3" key="1">
    <citation type="submission" date="2019-10" db="EMBL/GenBank/DDBJ databases">
        <title>Extracellular Electron Transfer in a Candidatus Methanoperedens spp. Enrichment Culture.</title>
        <authorList>
            <person name="Berger S."/>
            <person name="Rangel Shaw D."/>
            <person name="Berben T."/>
            <person name="In 'T Zandt M."/>
            <person name="Frank J."/>
            <person name="Reimann J."/>
            <person name="Jetten M.S.M."/>
            <person name="Welte C.U."/>
        </authorList>
    </citation>
    <scope>NUCLEOTIDE SEQUENCE [LARGE SCALE GENOMIC DNA]</scope>
    <source>
        <strain evidence="2">SB12</strain>
    </source>
</reference>
<dbReference type="Gene3D" id="3.30.420.40">
    <property type="match status" value="2"/>
</dbReference>
<dbReference type="PANTHER" id="PTHR32432">
    <property type="entry name" value="CELL DIVISION PROTEIN FTSA-RELATED"/>
    <property type="match status" value="1"/>
</dbReference>
<dbReference type="SUPFAM" id="SSF53067">
    <property type="entry name" value="Actin-like ATPase domain"/>
    <property type="match status" value="1"/>
</dbReference>
<name>A0A833LXM0_9LEPT</name>
<protein>
    <recommendedName>
        <fullName evidence="4">GspL periplasmic domain-containing protein</fullName>
    </recommendedName>
</protein>
<proteinExistence type="predicted"/>
<evidence type="ECO:0000313" key="3">
    <source>
        <dbReference type="Proteomes" id="UP000460298"/>
    </source>
</evidence>
<keyword evidence="1" id="KW-1133">Transmembrane helix</keyword>
<dbReference type="PANTHER" id="PTHR32432:SF3">
    <property type="entry name" value="ETHANOLAMINE UTILIZATION PROTEIN EUTJ"/>
    <property type="match status" value="1"/>
</dbReference>
<evidence type="ECO:0008006" key="4">
    <source>
        <dbReference type="Google" id="ProtNLM"/>
    </source>
</evidence>
<dbReference type="InterPro" id="IPR043129">
    <property type="entry name" value="ATPase_NBD"/>
</dbReference>
<gene>
    <name evidence="2" type="ORF">F9K24_14475</name>
</gene>
<keyword evidence="1" id="KW-0812">Transmembrane</keyword>
<evidence type="ECO:0000313" key="2">
    <source>
        <dbReference type="EMBL" id="KAB2931153.1"/>
    </source>
</evidence>
<comment type="caution">
    <text evidence="2">The sequence shown here is derived from an EMBL/GenBank/DDBJ whole genome shotgun (WGS) entry which is preliminary data.</text>
</comment>
<dbReference type="Pfam" id="PF14450">
    <property type="entry name" value="FtsA"/>
    <property type="match status" value="1"/>
</dbReference>
<dbReference type="Gene3D" id="3.30.1490.300">
    <property type="match status" value="1"/>
</dbReference>
<organism evidence="2 3">
    <name type="scientific">Leptonema illini</name>
    <dbReference type="NCBI Taxonomy" id="183"/>
    <lineage>
        <taxon>Bacteria</taxon>
        <taxon>Pseudomonadati</taxon>
        <taxon>Spirochaetota</taxon>
        <taxon>Spirochaetia</taxon>
        <taxon>Leptospirales</taxon>
        <taxon>Leptospiraceae</taxon>
        <taxon>Leptonema</taxon>
    </lineage>
</organism>
<evidence type="ECO:0000256" key="1">
    <source>
        <dbReference type="SAM" id="Phobius"/>
    </source>
</evidence>
<feature type="transmembrane region" description="Helical" evidence="1">
    <location>
        <begin position="372"/>
        <end position="395"/>
    </location>
</feature>
<sequence>MGLFQENVVIVDRGSHELRALLVRRGMGTFDILKKETLPALSAPDGDGETGSYNLLRFIQTLFPDESVFYLPVTSTELFARNVDLPTENAKLAAEILAGDLEPLLPVPLEEVEIVSTCWQTGNEQSRMTAFAVEKSQIELLADPVVKSGKSIGYMAPVPHLLASAVNLLPAQETAGRVIAQLDIGLHGTLFNLLSDGKLAFTRILPIGGADFTEEIAEQLGISIDEAERFKRDSGVDISRKDIDELPASLPGRSGLTAPKLKRMKQGLLRLVKEMAAEIERSILASPLREPSHLYISGGGSLLRGISDVLEEETNLRFRRYPLMLAEEGVEQWIICLGTLHAVGAKKEARLDLLQTPTGARLRSGEIRWRPFMMPGIVASSALLILLFSFIIGIVSEQNQLSALQGQMQEIAKAIPGINPKQDPVKAARAICQNRLRVMRTVLGGYRTLDILKEVTDHTADPSQASLKLKSIKYDESAVELDLEVDSVNQLVAIQEHYQNSKLFSAVEVIRRDINPRQKVRLGLKLVLKPVTNNLEVNCR</sequence>
<dbReference type="InterPro" id="IPR050696">
    <property type="entry name" value="FtsA/MreB"/>
</dbReference>
<keyword evidence="1" id="KW-0472">Membrane</keyword>